<dbReference type="Gene3D" id="3.30.720.120">
    <property type="match status" value="1"/>
</dbReference>
<proteinExistence type="predicted"/>
<feature type="domain" description="VOC" evidence="1">
    <location>
        <begin position="7"/>
        <end position="131"/>
    </location>
</feature>
<dbReference type="KEGG" id="caul:KCG34_00605"/>
<dbReference type="AlphaFoldDB" id="A0A975G0A7"/>
<dbReference type="PROSITE" id="PS51819">
    <property type="entry name" value="VOC"/>
    <property type="match status" value="1"/>
</dbReference>
<name>A0A975G0A7_9CAUL</name>
<accession>A0A975G0A7</accession>
<dbReference type="InterPro" id="IPR029068">
    <property type="entry name" value="Glyas_Bleomycin-R_OHBP_Dase"/>
</dbReference>
<dbReference type="InterPro" id="IPR037523">
    <property type="entry name" value="VOC_core"/>
</dbReference>
<dbReference type="SUPFAM" id="SSF54593">
    <property type="entry name" value="Glyoxalase/Bleomycin resistance protein/Dihydroxybiphenyl dioxygenase"/>
    <property type="match status" value="1"/>
</dbReference>
<reference evidence="2" key="1">
    <citation type="submission" date="2021-04" db="EMBL/GenBank/DDBJ databases">
        <title>The complete genome sequence of Caulobacter sp. S6.</title>
        <authorList>
            <person name="Tang Y."/>
            <person name="Ouyang W."/>
            <person name="Liu Q."/>
            <person name="Huang B."/>
            <person name="Guo Z."/>
            <person name="Lei P."/>
        </authorList>
    </citation>
    <scope>NUCLEOTIDE SEQUENCE</scope>
    <source>
        <strain evidence="2">S6</strain>
    </source>
</reference>
<dbReference type="Proteomes" id="UP000676409">
    <property type="component" value="Chromosome"/>
</dbReference>
<dbReference type="Pfam" id="PF00903">
    <property type="entry name" value="Glyoxalase"/>
    <property type="match status" value="1"/>
</dbReference>
<dbReference type="Gene3D" id="3.30.720.110">
    <property type="match status" value="1"/>
</dbReference>
<dbReference type="EMBL" id="CP073078">
    <property type="protein sequence ID" value="QUD88431.1"/>
    <property type="molecule type" value="Genomic_DNA"/>
</dbReference>
<evidence type="ECO:0000313" key="2">
    <source>
        <dbReference type="EMBL" id="QUD88431.1"/>
    </source>
</evidence>
<dbReference type="PANTHER" id="PTHR34109:SF1">
    <property type="entry name" value="VOC DOMAIN-CONTAINING PROTEIN"/>
    <property type="match status" value="1"/>
</dbReference>
<keyword evidence="3" id="KW-1185">Reference proteome</keyword>
<organism evidence="2 3">
    <name type="scientific">Phenylobacterium montanum</name>
    <dbReference type="NCBI Taxonomy" id="2823693"/>
    <lineage>
        <taxon>Bacteria</taxon>
        <taxon>Pseudomonadati</taxon>
        <taxon>Pseudomonadota</taxon>
        <taxon>Alphaproteobacteria</taxon>
        <taxon>Caulobacterales</taxon>
        <taxon>Caulobacteraceae</taxon>
        <taxon>Phenylobacterium</taxon>
    </lineage>
</organism>
<dbReference type="InterPro" id="IPR004360">
    <property type="entry name" value="Glyas_Fos-R_dOase_dom"/>
</dbReference>
<dbReference type="PANTHER" id="PTHR34109">
    <property type="entry name" value="BNAUNNG04460D PROTEIN-RELATED"/>
    <property type="match status" value="1"/>
</dbReference>
<evidence type="ECO:0000259" key="1">
    <source>
        <dbReference type="PROSITE" id="PS51819"/>
    </source>
</evidence>
<protein>
    <submittedName>
        <fullName evidence="2">VOC family protein</fullName>
    </submittedName>
</protein>
<sequence length="152" mass="16827">MSDIARPTLSSALSYQNPKAALEWLEAAFGFEPELVILAPDGSLAHSEMRFGDGLIMVGSEWNPRVKSPRSVGGMNTQSVHVQLTSDIDGHCERARKAGATIAQEPEDQFYGDRTYRCFDPEGHLWTFGQTVKAMTEEEWTKASGLTVQHKL</sequence>
<dbReference type="RefSeq" id="WP_211938481.1">
    <property type="nucleotide sequence ID" value="NZ_CP073078.1"/>
</dbReference>
<gene>
    <name evidence="2" type="ORF">KCG34_00605</name>
</gene>
<evidence type="ECO:0000313" key="3">
    <source>
        <dbReference type="Proteomes" id="UP000676409"/>
    </source>
</evidence>